<comment type="caution">
    <text evidence="9">The sequence shown here is derived from an EMBL/GenBank/DDBJ whole genome shotgun (WGS) entry which is preliminary data.</text>
</comment>
<dbReference type="EMBL" id="CAKLBY020000275">
    <property type="protein sequence ID" value="CAK7942537.1"/>
    <property type="molecule type" value="Genomic_DNA"/>
</dbReference>
<evidence type="ECO:0000313" key="10">
    <source>
        <dbReference type="Proteomes" id="UP001162060"/>
    </source>
</evidence>
<organism evidence="9 10">
    <name type="scientific">Peronospora matthiolae</name>
    <dbReference type="NCBI Taxonomy" id="2874970"/>
    <lineage>
        <taxon>Eukaryota</taxon>
        <taxon>Sar</taxon>
        <taxon>Stramenopiles</taxon>
        <taxon>Oomycota</taxon>
        <taxon>Peronosporomycetes</taxon>
        <taxon>Peronosporales</taxon>
        <taxon>Peronosporaceae</taxon>
        <taxon>Peronospora</taxon>
    </lineage>
</organism>
<dbReference type="PROSITE" id="PS50011">
    <property type="entry name" value="PROTEIN_KINASE_DOM"/>
    <property type="match status" value="1"/>
</dbReference>
<evidence type="ECO:0000256" key="7">
    <source>
        <dbReference type="SAM" id="MobiDB-lite"/>
    </source>
</evidence>
<reference evidence="9" key="1">
    <citation type="submission" date="2024-01" db="EMBL/GenBank/DDBJ databases">
        <authorList>
            <person name="Webb A."/>
        </authorList>
    </citation>
    <scope>NUCLEOTIDE SEQUENCE</scope>
    <source>
        <strain evidence="9">Pm1</strain>
    </source>
</reference>
<dbReference type="InterPro" id="IPR011009">
    <property type="entry name" value="Kinase-like_dom_sf"/>
</dbReference>
<evidence type="ECO:0000256" key="4">
    <source>
        <dbReference type="ARBA" id="ARBA00022777"/>
    </source>
</evidence>
<evidence type="ECO:0000256" key="3">
    <source>
        <dbReference type="ARBA" id="ARBA00022741"/>
    </source>
</evidence>
<sequence>MQTLVEGQTLLHDGRYRFLRRIGSGTFAVIMRALDVQHERHVAIKCVRQQELNALGEREAAILRQINDQDADGACAVVRLLTTFEEQGHFCLVLELLGPPVLEVGRWSPWRHALSGARAAPNQTLQLLNRTRHLSAPDGLVASTQQRKQDVDGPDVAGLLAPPVSLLDIRQMAAHLCGALAFLHDQGLIHADVKPENVVQSSPEAPLSPSASTSLPCSSPVKLVDFGNYLGANELAAYADADARGGFDVQTVTYRAPEVAAGLLLCSAMDMWSLGCLLLECVSGKPLFTPPPLETSVQERADVIKVENAHLLKQIERIVTNGVQLDATCAPYQSSAWYNEEAAEECQRVGHDKQAETLQARLQAAAPGNHQLHDFICSLLDVNPATRVTAKQALFHPFLQAFFPFETVFARSDARPASSERETSLPAASASTGAGTQRKAWRSRSRELEEQKASDRVRKRQRSAKTVTLARSKDLRQVLKMIPRHCLPLPPR</sequence>
<evidence type="ECO:0000259" key="8">
    <source>
        <dbReference type="PROSITE" id="PS50011"/>
    </source>
</evidence>
<dbReference type="InterPro" id="IPR017441">
    <property type="entry name" value="Protein_kinase_ATP_BS"/>
</dbReference>
<dbReference type="InterPro" id="IPR050494">
    <property type="entry name" value="Ser_Thr_dual-spec_kinase"/>
</dbReference>
<name>A0AAV1V8C4_9STRA</name>
<evidence type="ECO:0000256" key="6">
    <source>
        <dbReference type="PROSITE-ProRule" id="PRU10141"/>
    </source>
</evidence>
<dbReference type="GO" id="GO:0004674">
    <property type="term" value="F:protein serine/threonine kinase activity"/>
    <property type="evidence" value="ECO:0007669"/>
    <property type="project" value="UniProtKB-KW"/>
</dbReference>
<dbReference type="Pfam" id="PF00069">
    <property type="entry name" value="Pkinase"/>
    <property type="match status" value="2"/>
</dbReference>
<accession>A0AAV1V8C4</accession>
<feature type="compositionally biased region" description="Basic and acidic residues" evidence="7">
    <location>
        <begin position="444"/>
        <end position="456"/>
    </location>
</feature>
<dbReference type="PANTHER" id="PTHR24058:SF130">
    <property type="entry name" value="SERINE_THREONINE PROTEIN KINASES-RELATED"/>
    <property type="match status" value="1"/>
</dbReference>
<evidence type="ECO:0000256" key="5">
    <source>
        <dbReference type="ARBA" id="ARBA00022840"/>
    </source>
</evidence>
<dbReference type="InterPro" id="IPR000719">
    <property type="entry name" value="Prot_kinase_dom"/>
</dbReference>
<dbReference type="AlphaFoldDB" id="A0AAV1V8C4"/>
<dbReference type="Gene3D" id="3.30.200.20">
    <property type="entry name" value="Phosphorylase Kinase, domain 1"/>
    <property type="match status" value="1"/>
</dbReference>
<proteinExistence type="predicted"/>
<keyword evidence="5 6" id="KW-0067">ATP-binding</keyword>
<feature type="domain" description="Protein kinase" evidence="8">
    <location>
        <begin position="16"/>
        <end position="399"/>
    </location>
</feature>
<feature type="region of interest" description="Disordered" evidence="7">
    <location>
        <begin position="416"/>
        <end position="469"/>
    </location>
</feature>
<dbReference type="GO" id="GO:0005524">
    <property type="term" value="F:ATP binding"/>
    <property type="evidence" value="ECO:0007669"/>
    <property type="project" value="UniProtKB-UniRule"/>
</dbReference>
<dbReference type="SUPFAM" id="SSF56112">
    <property type="entry name" value="Protein kinase-like (PK-like)"/>
    <property type="match status" value="1"/>
</dbReference>
<feature type="binding site" evidence="6">
    <location>
        <position position="45"/>
    </location>
    <ligand>
        <name>ATP</name>
        <dbReference type="ChEBI" id="CHEBI:30616"/>
    </ligand>
</feature>
<dbReference type="SMART" id="SM00220">
    <property type="entry name" value="S_TKc"/>
    <property type="match status" value="1"/>
</dbReference>
<evidence type="ECO:0000256" key="2">
    <source>
        <dbReference type="ARBA" id="ARBA00022679"/>
    </source>
</evidence>
<keyword evidence="1" id="KW-0723">Serine/threonine-protein kinase</keyword>
<keyword evidence="4" id="KW-0418">Kinase</keyword>
<dbReference type="PANTHER" id="PTHR24058">
    <property type="entry name" value="DUAL SPECIFICITY PROTEIN KINASE"/>
    <property type="match status" value="1"/>
</dbReference>
<protein>
    <recommendedName>
        <fullName evidence="8">Protein kinase domain-containing protein</fullName>
    </recommendedName>
</protein>
<gene>
    <name evidence="9" type="ORF">PM001_LOCUS27687</name>
</gene>
<dbReference type="Gene3D" id="1.10.510.10">
    <property type="entry name" value="Transferase(Phosphotransferase) domain 1"/>
    <property type="match status" value="2"/>
</dbReference>
<dbReference type="PROSITE" id="PS00107">
    <property type="entry name" value="PROTEIN_KINASE_ATP"/>
    <property type="match status" value="1"/>
</dbReference>
<keyword evidence="2" id="KW-0808">Transferase</keyword>
<keyword evidence="3 6" id="KW-0547">Nucleotide-binding</keyword>
<evidence type="ECO:0000313" key="9">
    <source>
        <dbReference type="EMBL" id="CAK7942537.1"/>
    </source>
</evidence>
<evidence type="ECO:0000256" key="1">
    <source>
        <dbReference type="ARBA" id="ARBA00022527"/>
    </source>
</evidence>
<dbReference type="Proteomes" id="UP001162060">
    <property type="component" value="Unassembled WGS sequence"/>
</dbReference>